<feature type="domain" description="J" evidence="5">
    <location>
        <begin position="16"/>
        <end position="79"/>
    </location>
</feature>
<evidence type="ECO:0000259" key="6">
    <source>
        <dbReference type="PROSITE" id="PS51074"/>
    </source>
</evidence>
<keyword evidence="3" id="KW-0862">Zinc</keyword>
<evidence type="ECO:0000259" key="5">
    <source>
        <dbReference type="PROSITE" id="PS50076"/>
    </source>
</evidence>
<dbReference type="Gene3D" id="3.10.660.10">
    <property type="entry name" value="DPH Zinc finger"/>
    <property type="match status" value="1"/>
</dbReference>
<dbReference type="SMART" id="SM00271">
    <property type="entry name" value="DnaJ"/>
    <property type="match status" value="1"/>
</dbReference>
<evidence type="ECO:0000256" key="1">
    <source>
        <dbReference type="ARBA" id="ARBA00006169"/>
    </source>
</evidence>
<evidence type="ECO:0000256" key="2">
    <source>
        <dbReference type="ARBA" id="ARBA00022723"/>
    </source>
</evidence>
<dbReference type="Pfam" id="PF05207">
    <property type="entry name" value="Zn_ribbon_CSL"/>
    <property type="match status" value="1"/>
</dbReference>
<keyword evidence="2" id="KW-0479">Metal-binding</keyword>
<protein>
    <recommendedName>
        <fullName evidence="9">J domain-containing protein</fullName>
    </recommendedName>
</protein>
<dbReference type="AlphaFoldDB" id="A0ABD2XF46"/>
<organism evidence="7 8">
    <name type="scientific">Trichogramma kaykai</name>
    <dbReference type="NCBI Taxonomy" id="54128"/>
    <lineage>
        <taxon>Eukaryota</taxon>
        <taxon>Metazoa</taxon>
        <taxon>Ecdysozoa</taxon>
        <taxon>Arthropoda</taxon>
        <taxon>Hexapoda</taxon>
        <taxon>Insecta</taxon>
        <taxon>Pterygota</taxon>
        <taxon>Neoptera</taxon>
        <taxon>Endopterygota</taxon>
        <taxon>Hymenoptera</taxon>
        <taxon>Apocrita</taxon>
        <taxon>Proctotrupomorpha</taxon>
        <taxon>Chalcidoidea</taxon>
        <taxon>Trichogrammatidae</taxon>
        <taxon>Trichogramma</taxon>
    </lineage>
</organism>
<dbReference type="EMBL" id="JBJJXI010000030">
    <property type="protein sequence ID" value="KAL3403499.1"/>
    <property type="molecule type" value="Genomic_DNA"/>
</dbReference>
<comment type="caution">
    <text evidence="7">The sequence shown here is derived from an EMBL/GenBank/DDBJ whole genome shotgun (WGS) entry which is preliminary data.</text>
</comment>
<dbReference type="InterPro" id="IPR036869">
    <property type="entry name" value="J_dom_sf"/>
</dbReference>
<dbReference type="CDD" id="cd06257">
    <property type="entry name" value="DnaJ"/>
    <property type="match status" value="1"/>
</dbReference>
<dbReference type="Proteomes" id="UP001627154">
    <property type="component" value="Unassembled WGS sequence"/>
</dbReference>
<accession>A0ABD2XF46</accession>
<dbReference type="GO" id="GO:0046872">
    <property type="term" value="F:metal ion binding"/>
    <property type="evidence" value="ECO:0007669"/>
    <property type="project" value="UniProtKB-KW"/>
</dbReference>
<keyword evidence="8" id="KW-1185">Reference proteome</keyword>
<dbReference type="Pfam" id="PF00226">
    <property type="entry name" value="DnaJ"/>
    <property type="match status" value="1"/>
</dbReference>
<sequence>MLESMDCTNDASSQPTLYDILGCPQDSSTEKLKEAYHSLILKHHPDKNSDTDTSTFHNIQRAWDILSNPEQRKEYDIKIAQADFDSECVLIFAKINSKELEPTEDSEILSYPCRCGSNYQVHIDDLLEKNCVLHIPCEDCTFVIIVDT</sequence>
<dbReference type="PROSITE" id="PS00636">
    <property type="entry name" value="DNAJ_1"/>
    <property type="match status" value="1"/>
</dbReference>
<evidence type="ECO:0000313" key="8">
    <source>
        <dbReference type="Proteomes" id="UP001627154"/>
    </source>
</evidence>
<dbReference type="PANTHER" id="PTHR45255:SF1">
    <property type="entry name" value="DNAJ HOMOLOG SUBFAMILY C MEMBER 24"/>
    <property type="match status" value="1"/>
</dbReference>
<dbReference type="PRINTS" id="PR00625">
    <property type="entry name" value="JDOMAIN"/>
</dbReference>
<dbReference type="SUPFAM" id="SSF144217">
    <property type="entry name" value="CSL zinc finger"/>
    <property type="match status" value="1"/>
</dbReference>
<dbReference type="InterPro" id="IPR018253">
    <property type="entry name" value="DnaJ_domain_CS"/>
</dbReference>
<dbReference type="InterPro" id="IPR007872">
    <property type="entry name" value="DPH_MB_dom"/>
</dbReference>
<dbReference type="InterPro" id="IPR001623">
    <property type="entry name" value="DnaJ_domain"/>
</dbReference>
<dbReference type="Gene3D" id="1.10.287.110">
    <property type="entry name" value="DnaJ domain"/>
    <property type="match status" value="1"/>
</dbReference>
<reference evidence="7 8" key="1">
    <citation type="journal article" date="2024" name="bioRxiv">
        <title>A reference genome for Trichogramma kaykai: A tiny desert-dwelling parasitoid wasp with competing sex-ratio distorters.</title>
        <authorList>
            <person name="Culotta J."/>
            <person name="Lindsey A.R."/>
        </authorList>
    </citation>
    <scope>NUCLEOTIDE SEQUENCE [LARGE SCALE GENOMIC DNA]</scope>
    <source>
        <strain evidence="7 8">KSX58</strain>
    </source>
</reference>
<evidence type="ECO:0000256" key="3">
    <source>
        <dbReference type="ARBA" id="ARBA00022833"/>
    </source>
</evidence>
<dbReference type="PROSITE" id="PS51074">
    <property type="entry name" value="DPH_MB"/>
    <property type="match status" value="1"/>
</dbReference>
<dbReference type="InterPro" id="IPR036671">
    <property type="entry name" value="DPH_MB_sf"/>
</dbReference>
<comment type="similarity">
    <text evidence="1">Belongs to the DPH4 family.</text>
</comment>
<evidence type="ECO:0000256" key="4">
    <source>
        <dbReference type="ARBA" id="ARBA00023004"/>
    </source>
</evidence>
<evidence type="ECO:0000313" key="7">
    <source>
        <dbReference type="EMBL" id="KAL3403499.1"/>
    </source>
</evidence>
<dbReference type="PROSITE" id="PS50076">
    <property type="entry name" value="DNAJ_2"/>
    <property type="match status" value="1"/>
</dbReference>
<evidence type="ECO:0008006" key="9">
    <source>
        <dbReference type="Google" id="ProtNLM"/>
    </source>
</evidence>
<name>A0ABD2XF46_9HYME</name>
<proteinExistence type="inferred from homology"/>
<dbReference type="SUPFAM" id="SSF46565">
    <property type="entry name" value="Chaperone J-domain"/>
    <property type="match status" value="1"/>
</dbReference>
<keyword evidence="4" id="KW-0408">Iron</keyword>
<gene>
    <name evidence="7" type="ORF">TKK_003772</name>
</gene>
<dbReference type="PANTHER" id="PTHR45255">
    <property type="entry name" value="DNAJ HOMOLOG SUBFAMILY C MEMBER 24"/>
    <property type="match status" value="1"/>
</dbReference>
<feature type="domain" description="DPH-type MB" evidence="6">
    <location>
        <begin position="91"/>
        <end position="148"/>
    </location>
</feature>